<reference evidence="8" key="1">
    <citation type="submission" date="2019-02" db="EMBL/GenBank/DDBJ databases">
        <title>FDA dAtabase for Regulatory Grade micrObial Sequences (FDA-ARGOS): Supporting development and validation of Infectious Disease Dx tests.</title>
        <authorList>
            <person name="Duncan R."/>
            <person name="Fisher C."/>
            <person name="Tallon L."/>
            <person name="Sadzewicz L."/>
            <person name="Sengamalay N."/>
            <person name="Ott S."/>
            <person name="Godinez A."/>
            <person name="Nagaraj S."/>
            <person name="Vavikolanu K."/>
            <person name="Nadendla S."/>
            <person name="Aluvathingal J."/>
            <person name="Sichtig H."/>
        </authorList>
    </citation>
    <scope>NUCLEOTIDE SEQUENCE [LARGE SCALE GENOMIC DNA]</scope>
    <source>
        <strain evidence="8">FDAARGOS_361</strain>
    </source>
</reference>
<dbReference type="Pfam" id="PF09768">
    <property type="entry name" value="Peptidase_M76"/>
    <property type="match status" value="1"/>
</dbReference>
<dbReference type="Proteomes" id="UP000318447">
    <property type="component" value="Unassembled WGS sequence"/>
</dbReference>
<dbReference type="VEuPathDB" id="TriTrypDB:LdCL_360023200"/>
<evidence type="ECO:0000256" key="1">
    <source>
        <dbReference type="ARBA" id="ARBA00009915"/>
    </source>
</evidence>
<dbReference type="GO" id="GO:0005739">
    <property type="term" value="C:mitochondrion"/>
    <property type="evidence" value="ECO:0007669"/>
    <property type="project" value="GOC"/>
</dbReference>
<dbReference type="VEuPathDB" id="TriTrypDB:LDHU3_36.2330"/>
<feature type="region of interest" description="Disordered" evidence="6">
    <location>
        <begin position="299"/>
        <end position="360"/>
    </location>
</feature>
<accession>A0A504XLJ5</accession>
<protein>
    <submittedName>
        <fullName evidence="7">Peptidase M76 family protein</fullName>
    </submittedName>
</protein>
<dbReference type="EMBL" id="RHLC01000054">
    <property type="protein sequence ID" value="TPP48289.1"/>
    <property type="molecule type" value="Genomic_DNA"/>
</dbReference>
<organism evidence="7 8">
    <name type="scientific">Leishmania donovani</name>
    <dbReference type="NCBI Taxonomy" id="5661"/>
    <lineage>
        <taxon>Eukaryota</taxon>
        <taxon>Discoba</taxon>
        <taxon>Euglenozoa</taxon>
        <taxon>Kinetoplastea</taxon>
        <taxon>Metakinetoplastina</taxon>
        <taxon>Trypanosomatida</taxon>
        <taxon>Trypanosomatidae</taxon>
        <taxon>Leishmaniinae</taxon>
        <taxon>Leishmania</taxon>
    </lineage>
</organism>
<feature type="compositionally biased region" description="Polar residues" evidence="6">
    <location>
        <begin position="301"/>
        <end position="316"/>
    </location>
</feature>
<dbReference type="VEuPathDB" id="TriTrypDB:LdCL_360023300"/>
<dbReference type="PANTHER" id="PTHR21711:SF0">
    <property type="entry name" value="MITOCHONDRIAL INNER MEMBRANE PROTEASE ATP23 HOMOLOG"/>
    <property type="match status" value="1"/>
</dbReference>
<feature type="region of interest" description="Disordered" evidence="6">
    <location>
        <begin position="454"/>
        <end position="476"/>
    </location>
</feature>
<comment type="similarity">
    <text evidence="1">Belongs to the peptidase M76 family.</text>
</comment>
<dbReference type="GO" id="GO:0033615">
    <property type="term" value="P:mitochondrial proton-transporting ATP synthase complex assembly"/>
    <property type="evidence" value="ECO:0007669"/>
    <property type="project" value="TreeGrafter"/>
</dbReference>
<evidence type="ECO:0000256" key="5">
    <source>
        <dbReference type="ARBA" id="ARBA00023049"/>
    </source>
</evidence>
<dbReference type="VEuPathDB" id="TriTrypDB:LdBPK_361770.1"/>
<name>A0A504XLJ5_LEIDO</name>
<evidence type="ECO:0000313" key="8">
    <source>
        <dbReference type="Proteomes" id="UP000318447"/>
    </source>
</evidence>
<sequence length="806" mass="86120">MLSDNDLTFHIPSAGLRRMDAWTATNPSAFSHLHLVGNPDWMSSFSASSQVAAARPALAPPAPVAIEPSTPRLLAAPAAIDAPAPAAKKSFLSMFYRGSSNTVSSTAMPPKASSAASTLMSAPPKALDAFDTPMQRALPVDAQLSVEHLSKLDAVDATISAAPRREPPRPMALGSDTWNALSSVPLPAKTTAGSARLLAPPASIDAVFSRDSKPLWSDLSFTSCFRSTAPTLEAFRSAPPAPILSTPPRSPQHQATSSTATVATAFIPVPPKPVTASPLRDAADAPAVVTPLLKPVEETPMVSSKSANLAPSTVNATPPVWGPEPLSLAGSEPERSASPLPTEFAKSISRPTMQQAQRDEARAAANVRNFISTLFSGGGSDETDSPTAGNRKADGFNALEFVTNRRGAQAKASQPVDYSTFFNTSLFEDDHDEDSEEGLEKLRRVVLMVMQSAKNSEGNSVPQPTGQSCRRGGGVDGTGVAPLTTFPSKYTEFSASYQTANNNNADDNEWMQGGDQAAAQTDAQEVKRVDSLYNPHDVCEAAVDYVLRHVNTVQYMIQSIEEITGKPFLRDRIKCLPAVPRGEASCNSAMGLTPDRVLAGYMWRSARPDCQAKDVVLLEDHIARLFNTKHAAAFLKKDKAVNERAASPPTTSDATAAAASLPSTTATQSQLLRLLAGSQLPVLEQVERNIRHELVHAFDDARGAIESSDCVHQACSEIRAARLSGDCFVGQEMRKGRFNFFEGGQKCVRRRAVMAVDRNPVCRGFSERAVDTVFQKCYSDYEPFAAPIYALGSYGDSQFANGTLKL</sequence>
<proteinExistence type="inferred from homology"/>
<dbReference type="VEuPathDB" id="TriTrypDB:LdBPK_361780.1"/>
<dbReference type="GO" id="GO:0004222">
    <property type="term" value="F:metalloendopeptidase activity"/>
    <property type="evidence" value="ECO:0007669"/>
    <property type="project" value="InterPro"/>
</dbReference>
<feature type="compositionally biased region" description="Polar residues" evidence="6">
    <location>
        <begin position="454"/>
        <end position="468"/>
    </location>
</feature>
<keyword evidence="2" id="KW-0645">Protease</keyword>
<evidence type="ECO:0000313" key="7">
    <source>
        <dbReference type="EMBL" id="TPP48289.1"/>
    </source>
</evidence>
<evidence type="ECO:0000256" key="6">
    <source>
        <dbReference type="SAM" id="MobiDB-lite"/>
    </source>
</evidence>
<dbReference type="InterPro" id="IPR019165">
    <property type="entry name" value="Peptidase_M76_ATP23"/>
</dbReference>
<evidence type="ECO:0000256" key="2">
    <source>
        <dbReference type="ARBA" id="ARBA00022670"/>
    </source>
</evidence>
<keyword evidence="3" id="KW-0479">Metal-binding</keyword>
<evidence type="ECO:0000256" key="4">
    <source>
        <dbReference type="ARBA" id="ARBA00022801"/>
    </source>
</evidence>
<dbReference type="VEuPathDB" id="TriTrypDB:LDHU3_36.2340"/>
<dbReference type="GO" id="GO:0034982">
    <property type="term" value="P:mitochondrial protein processing"/>
    <property type="evidence" value="ECO:0007669"/>
    <property type="project" value="TreeGrafter"/>
</dbReference>
<gene>
    <name evidence="7" type="ORF">CGC21_13195</name>
</gene>
<keyword evidence="5" id="KW-0482">Metalloprotease</keyword>
<comment type="caution">
    <text evidence="7">The sequence shown here is derived from an EMBL/GenBank/DDBJ whole genome shotgun (WGS) entry which is preliminary data.</text>
</comment>
<dbReference type="AlphaFoldDB" id="A0A504XLJ5"/>
<dbReference type="GO" id="GO:0046872">
    <property type="term" value="F:metal ion binding"/>
    <property type="evidence" value="ECO:0007669"/>
    <property type="project" value="UniProtKB-KW"/>
</dbReference>
<evidence type="ECO:0000256" key="3">
    <source>
        <dbReference type="ARBA" id="ARBA00022723"/>
    </source>
</evidence>
<keyword evidence="4" id="KW-0378">Hydrolase</keyword>
<dbReference type="PANTHER" id="PTHR21711">
    <property type="entry name" value="MITOCHONDRIAL INNER MEMBRANE PROTEASE"/>
    <property type="match status" value="1"/>
</dbReference>